<comment type="caution">
    <text evidence="2">The sequence shown here is derived from an EMBL/GenBank/DDBJ whole genome shotgun (WGS) entry which is preliminary data.</text>
</comment>
<proteinExistence type="predicted"/>
<dbReference type="EMBL" id="JARGDH010000004">
    <property type="protein sequence ID" value="KAL0269435.1"/>
    <property type="molecule type" value="Genomic_DNA"/>
</dbReference>
<evidence type="ECO:0000313" key="2">
    <source>
        <dbReference type="EMBL" id="KAL0269435.1"/>
    </source>
</evidence>
<feature type="compositionally biased region" description="Basic and acidic residues" evidence="1">
    <location>
        <begin position="44"/>
        <end position="59"/>
    </location>
</feature>
<evidence type="ECO:0000256" key="1">
    <source>
        <dbReference type="SAM" id="MobiDB-lite"/>
    </source>
</evidence>
<reference evidence="2" key="1">
    <citation type="journal article" date="2024" name="Gigascience">
        <title>Chromosome-level genome of the poultry shaft louse Menopon gallinae provides insight into the host-switching and adaptive evolution of parasitic lice.</title>
        <authorList>
            <person name="Xu Y."/>
            <person name="Ma L."/>
            <person name="Liu S."/>
            <person name="Liang Y."/>
            <person name="Liu Q."/>
            <person name="He Z."/>
            <person name="Tian L."/>
            <person name="Duan Y."/>
            <person name="Cai W."/>
            <person name="Li H."/>
            <person name="Song F."/>
        </authorList>
    </citation>
    <scope>NUCLEOTIDE SEQUENCE</scope>
    <source>
        <strain evidence="2">Cailab_2023a</strain>
    </source>
</reference>
<gene>
    <name evidence="2" type="ORF">PYX00_007169</name>
</gene>
<feature type="region of interest" description="Disordered" evidence="1">
    <location>
        <begin position="44"/>
        <end position="80"/>
    </location>
</feature>
<name>A0AAW2HHX2_9NEOP</name>
<sequence>MGLRDWSREISEYILKDDLVDNLNIKDEIAKDLGLKDEITSALDEHKEEVAEESPRIDLSEESESLLQKLSEEDGPDAADLPTVSLEEALCLAGLDDPQQDLEKLKHHLKVLDEDREGSDVDEEEEDFLNEMIQTAQFHTPQTPHPRTFQ</sequence>
<accession>A0AAW2HHX2</accession>
<dbReference type="AlphaFoldDB" id="A0AAW2HHX2"/>
<protein>
    <submittedName>
        <fullName evidence="2">Uncharacterized protein</fullName>
    </submittedName>
</protein>
<organism evidence="2">
    <name type="scientific">Menopon gallinae</name>
    <name type="common">poultry shaft louse</name>
    <dbReference type="NCBI Taxonomy" id="328185"/>
    <lineage>
        <taxon>Eukaryota</taxon>
        <taxon>Metazoa</taxon>
        <taxon>Ecdysozoa</taxon>
        <taxon>Arthropoda</taxon>
        <taxon>Hexapoda</taxon>
        <taxon>Insecta</taxon>
        <taxon>Pterygota</taxon>
        <taxon>Neoptera</taxon>
        <taxon>Paraneoptera</taxon>
        <taxon>Psocodea</taxon>
        <taxon>Troctomorpha</taxon>
        <taxon>Phthiraptera</taxon>
        <taxon>Amblycera</taxon>
        <taxon>Menoponidae</taxon>
        <taxon>Menopon</taxon>
    </lineage>
</organism>